<proteinExistence type="predicted"/>
<keyword evidence="1" id="KW-1133">Transmembrane helix</keyword>
<evidence type="ECO:0000313" key="3">
    <source>
        <dbReference type="EMBL" id="QOY90848.1"/>
    </source>
</evidence>
<feature type="domain" description="Glycosyltransferase 2-like" evidence="2">
    <location>
        <begin position="8"/>
        <end position="178"/>
    </location>
</feature>
<dbReference type="KEGG" id="pfer:IRI77_13140"/>
<evidence type="ECO:0000259" key="2">
    <source>
        <dbReference type="Pfam" id="PF00535"/>
    </source>
</evidence>
<dbReference type="GO" id="GO:0016740">
    <property type="term" value="F:transferase activity"/>
    <property type="evidence" value="ECO:0007669"/>
    <property type="project" value="UniProtKB-KW"/>
</dbReference>
<dbReference type="InterPro" id="IPR001173">
    <property type="entry name" value="Glyco_trans_2-like"/>
</dbReference>
<gene>
    <name evidence="3" type="ORF">IRI77_13140</name>
</gene>
<evidence type="ECO:0000313" key="4">
    <source>
        <dbReference type="Proteomes" id="UP000593892"/>
    </source>
</evidence>
<dbReference type="AlphaFoldDB" id="A0A7S7SNE4"/>
<organism evidence="3 4">
    <name type="scientific">Paludibaculum fermentans</name>
    <dbReference type="NCBI Taxonomy" id="1473598"/>
    <lineage>
        <taxon>Bacteria</taxon>
        <taxon>Pseudomonadati</taxon>
        <taxon>Acidobacteriota</taxon>
        <taxon>Terriglobia</taxon>
        <taxon>Bryobacterales</taxon>
        <taxon>Bryobacteraceae</taxon>
        <taxon>Paludibaculum</taxon>
    </lineage>
</organism>
<keyword evidence="3" id="KW-0808">Transferase</keyword>
<name>A0A7S7SNE4_PALFE</name>
<feature type="transmembrane region" description="Helical" evidence="1">
    <location>
        <begin position="274"/>
        <end position="292"/>
    </location>
</feature>
<accession>A0A7S7SNE4</accession>
<dbReference type="Pfam" id="PF00535">
    <property type="entry name" value="Glycos_transf_2"/>
    <property type="match status" value="1"/>
</dbReference>
<dbReference type="EMBL" id="CP063849">
    <property type="protein sequence ID" value="QOY90848.1"/>
    <property type="molecule type" value="Genomic_DNA"/>
</dbReference>
<evidence type="ECO:0000256" key="1">
    <source>
        <dbReference type="SAM" id="Phobius"/>
    </source>
</evidence>
<feature type="transmembrane region" description="Helical" evidence="1">
    <location>
        <begin position="244"/>
        <end position="262"/>
    </location>
</feature>
<keyword evidence="4" id="KW-1185">Reference proteome</keyword>
<dbReference type="InterPro" id="IPR029044">
    <property type="entry name" value="Nucleotide-diphossugar_trans"/>
</dbReference>
<keyword evidence="1" id="KW-0812">Transmembrane</keyword>
<keyword evidence="1" id="KW-0472">Membrane</keyword>
<protein>
    <submittedName>
        <fullName evidence="3">Glycosyltransferase</fullName>
    </submittedName>
</protein>
<dbReference type="Proteomes" id="UP000593892">
    <property type="component" value="Chromosome"/>
</dbReference>
<dbReference type="Gene3D" id="3.90.550.10">
    <property type="entry name" value="Spore Coat Polysaccharide Biosynthesis Protein SpsA, Chain A"/>
    <property type="match status" value="1"/>
</dbReference>
<dbReference type="SUPFAM" id="SSF53448">
    <property type="entry name" value="Nucleotide-diphospho-sugar transferases"/>
    <property type="match status" value="1"/>
</dbReference>
<sequence length="314" mass="35836">MQAVIRLSVVVAVVGDQQTLSRCLEALVPQTLGKPVEVILPFDDSMQGMDRFQARFPEIQFLDLGHAFTQSKPGTVTARHELFDRRASQGLKAARGEVIALVQDWGAPAPDWCDQVLEAHRLPHAAIGGAVENRHHNVFNWAVFLLDFGRYQLPLPEGPANYLTDVNTGYKRAALEEVRHLWTDRYNEVTVNWELLRRGHTLWQTPRILVYQDRGPIDVQAMMSERFAWGRIFGAARAHWVSSWMRWVYILAVPLITPLLVLRPGIRAVRTGRGFFTWLRCMPAMLLFATPWCLGEAWGLLTRQSHPHEHEPPQ</sequence>
<reference evidence="3 4" key="1">
    <citation type="submission" date="2020-10" db="EMBL/GenBank/DDBJ databases">
        <title>Complete genome sequence of Paludibaculum fermentans P105T, a facultatively anaerobic acidobacterium capable of dissimilatory Fe(III) reduction.</title>
        <authorList>
            <person name="Dedysh S.N."/>
            <person name="Beletsky A.V."/>
            <person name="Kulichevskaya I.S."/>
            <person name="Mardanov A.V."/>
            <person name="Ravin N.V."/>
        </authorList>
    </citation>
    <scope>NUCLEOTIDE SEQUENCE [LARGE SCALE GENOMIC DNA]</scope>
    <source>
        <strain evidence="3 4">P105</strain>
    </source>
</reference>